<dbReference type="GO" id="GO:0009252">
    <property type="term" value="P:peptidoglycan biosynthetic process"/>
    <property type="evidence" value="ECO:0007669"/>
    <property type="project" value="UniProtKB-UniRule"/>
</dbReference>
<keyword evidence="5 7" id="KW-0456">Lyase</keyword>
<evidence type="ECO:0000256" key="5">
    <source>
        <dbReference type="ARBA" id="ARBA00023239"/>
    </source>
</evidence>
<name>A0A1E8CHQ5_9GAMM</name>
<reference evidence="9" key="1">
    <citation type="submission" date="2016-07" db="EMBL/GenBank/DDBJ databases">
        <authorList>
            <person name="Florea S."/>
            <person name="Webb J.S."/>
            <person name="Jaromczyk J."/>
            <person name="Schardl C.L."/>
        </authorList>
    </citation>
    <scope>NUCLEOTIDE SEQUENCE [LARGE SCALE GENOMIC DNA]</scope>
    <source>
        <strain evidence="9">KCTC 42131</strain>
    </source>
</reference>
<dbReference type="HAMAP" id="MF_02065">
    <property type="entry name" value="MltG"/>
    <property type="match status" value="1"/>
</dbReference>
<keyword evidence="1 7" id="KW-1003">Cell membrane</keyword>
<dbReference type="Gene3D" id="3.30.1490.480">
    <property type="entry name" value="Endolytic murein transglycosylase"/>
    <property type="match status" value="1"/>
</dbReference>
<protein>
    <recommendedName>
        <fullName evidence="7">Endolytic murein transglycosylase</fullName>
        <ecNumber evidence="7">4.2.2.29</ecNumber>
    </recommendedName>
    <alternativeName>
        <fullName evidence="7">Peptidoglycan lytic transglycosylase</fullName>
    </alternativeName>
    <alternativeName>
        <fullName evidence="7">Peptidoglycan polymerization terminase</fullName>
    </alternativeName>
</protein>
<dbReference type="NCBIfam" id="TIGR00247">
    <property type="entry name" value="endolytic transglycosylase MltG"/>
    <property type="match status" value="1"/>
</dbReference>
<keyword evidence="9" id="KW-1185">Reference proteome</keyword>
<dbReference type="Pfam" id="PF02618">
    <property type="entry name" value="YceG"/>
    <property type="match status" value="1"/>
</dbReference>
<keyword evidence="6 7" id="KW-0961">Cell wall biogenesis/degradation</keyword>
<dbReference type="PANTHER" id="PTHR30518">
    <property type="entry name" value="ENDOLYTIC MUREIN TRANSGLYCOSYLASE"/>
    <property type="match status" value="1"/>
</dbReference>
<gene>
    <name evidence="7" type="primary">mltG</name>
    <name evidence="8" type="ORF">PHACT_00980</name>
</gene>
<evidence type="ECO:0000256" key="7">
    <source>
        <dbReference type="HAMAP-Rule" id="MF_02065"/>
    </source>
</evidence>
<dbReference type="AlphaFoldDB" id="A0A1E8CHQ5"/>
<feature type="site" description="Important for catalytic activity" evidence="7">
    <location>
        <position position="220"/>
    </location>
</feature>
<evidence type="ECO:0000313" key="8">
    <source>
        <dbReference type="EMBL" id="OFE11892.1"/>
    </source>
</evidence>
<evidence type="ECO:0000256" key="2">
    <source>
        <dbReference type="ARBA" id="ARBA00022692"/>
    </source>
</evidence>
<dbReference type="EMBL" id="MASR01000001">
    <property type="protein sequence ID" value="OFE11892.1"/>
    <property type="molecule type" value="Genomic_DNA"/>
</dbReference>
<keyword evidence="3 7" id="KW-1133">Transmembrane helix</keyword>
<dbReference type="STRING" id="1524254.PHACT_00980"/>
<dbReference type="GO" id="GO:0008932">
    <property type="term" value="F:lytic endotransglycosylase activity"/>
    <property type="evidence" value="ECO:0007669"/>
    <property type="project" value="UniProtKB-UniRule"/>
</dbReference>
<dbReference type="GO" id="GO:0071555">
    <property type="term" value="P:cell wall organization"/>
    <property type="evidence" value="ECO:0007669"/>
    <property type="project" value="UniProtKB-KW"/>
</dbReference>
<dbReference type="PANTHER" id="PTHR30518:SF2">
    <property type="entry name" value="ENDOLYTIC MUREIN TRANSGLYCOSYLASE"/>
    <property type="match status" value="1"/>
</dbReference>
<dbReference type="InterPro" id="IPR003770">
    <property type="entry name" value="MLTG-like"/>
</dbReference>
<accession>A0A1E8CHQ5</accession>
<evidence type="ECO:0000256" key="6">
    <source>
        <dbReference type="ARBA" id="ARBA00023316"/>
    </source>
</evidence>
<dbReference type="Gene3D" id="3.30.160.60">
    <property type="entry name" value="Classic Zinc Finger"/>
    <property type="match status" value="1"/>
</dbReference>
<keyword evidence="7" id="KW-0997">Cell inner membrane</keyword>
<comment type="caution">
    <text evidence="8">The sequence shown here is derived from an EMBL/GenBank/DDBJ whole genome shotgun (WGS) entry which is preliminary data.</text>
</comment>
<sequence length="342" mass="38305">MSVRRLLLIVLALCLIAVLVVAATLLTVRQYLDSPLSLPDDAVVVDIEPGMPLQLIASRLADNGYLSWPRAMVLWARWQGFDRRIRSGEYALEAGQTPRTLMALLMSGRVVQYPVTFVEGWTVRQALEHLWRLDNINPQLQGMSNDDIHSALQISLPALEGSLFPDTYFYTKGTSDVAILQRANQRLQQVLTEEWQQRADGLPYESPWQALIMASIIERESGYKAEKRDIAGVFVRRLQSGMRLQSDPTVIYGMGSSYDGVIYRSDLNTTTAYNTYRINGLPPTPIALAGRDSIHASMQPKKGTALYFVSRGDGSHQFSDTLEQHNSAVQRYLRGGAENENN</sequence>
<evidence type="ECO:0000256" key="3">
    <source>
        <dbReference type="ARBA" id="ARBA00022989"/>
    </source>
</evidence>
<keyword evidence="2 7" id="KW-0812">Transmembrane</keyword>
<dbReference type="CDD" id="cd08010">
    <property type="entry name" value="MltG_like"/>
    <property type="match status" value="1"/>
</dbReference>
<comment type="similarity">
    <text evidence="7">Belongs to the transglycosylase MltG family.</text>
</comment>
<dbReference type="EC" id="4.2.2.29" evidence="7"/>
<comment type="catalytic activity">
    <reaction evidence="7">
        <text>a peptidoglycan chain = a peptidoglycan chain with N-acetyl-1,6-anhydromuramyl-[peptide] at the reducing end + a peptidoglycan chain with N-acetylglucosamine at the non-reducing end.</text>
        <dbReference type="EC" id="4.2.2.29"/>
    </reaction>
</comment>
<evidence type="ECO:0000313" key="9">
    <source>
        <dbReference type="Proteomes" id="UP000175669"/>
    </source>
</evidence>
<keyword evidence="4 7" id="KW-0472">Membrane</keyword>
<evidence type="ECO:0000256" key="1">
    <source>
        <dbReference type="ARBA" id="ARBA00022475"/>
    </source>
</evidence>
<comment type="function">
    <text evidence="7">Functions as a peptidoglycan terminase that cleaves nascent peptidoglycan strands endolytically to terminate their elongation.</text>
</comment>
<dbReference type="Proteomes" id="UP000175669">
    <property type="component" value="Unassembled WGS sequence"/>
</dbReference>
<proteinExistence type="inferred from homology"/>
<organism evidence="8 9">
    <name type="scientific">Pseudohongiella acticola</name>
    <dbReference type="NCBI Taxonomy" id="1524254"/>
    <lineage>
        <taxon>Bacteria</taxon>
        <taxon>Pseudomonadati</taxon>
        <taxon>Pseudomonadota</taxon>
        <taxon>Gammaproteobacteria</taxon>
        <taxon>Pseudomonadales</taxon>
        <taxon>Pseudohongiellaceae</taxon>
        <taxon>Pseudohongiella</taxon>
    </lineage>
</organism>
<dbReference type="GO" id="GO:0005886">
    <property type="term" value="C:plasma membrane"/>
    <property type="evidence" value="ECO:0007669"/>
    <property type="project" value="UniProtKB-UniRule"/>
</dbReference>
<dbReference type="RefSeq" id="WP_070115517.1">
    <property type="nucleotide sequence ID" value="NZ_MASR01000001.1"/>
</dbReference>
<evidence type="ECO:0000256" key="4">
    <source>
        <dbReference type="ARBA" id="ARBA00023136"/>
    </source>
</evidence>